<proteinExistence type="predicted"/>
<dbReference type="EMBL" id="CACTIH010006218">
    <property type="protein sequence ID" value="CAA3004439.1"/>
    <property type="molecule type" value="Genomic_DNA"/>
</dbReference>
<feature type="compositionally biased region" description="Basic and acidic residues" evidence="1">
    <location>
        <begin position="334"/>
        <end position="346"/>
    </location>
</feature>
<dbReference type="Proteomes" id="UP000594638">
    <property type="component" value="Unassembled WGS sequence"/>
</dbReference>
<protein>
    <submittedName>
        <fullName evidence="2">Uncharacterized protein</fullName>
    </submittedName>
</protein>
<reference evidence="2 3" key="1">
    <citation type="submission" date="2019-12" db="EMBL/GenBank/DDBJ databases">
        <authorList>
            <person name="Alioto T."/>
            <person name="Alioto T."/>
            <person name="Gomez Garrido J."/>
        </authorList>
    </citation>
    <scope>NUCLEOTIDE SEQUENCE [LARGE SCALE GENOMIC DNA]</scope>
</reference>
<dbReference type="AlphaFoldDB" id="A0A8S0TJ75"/>
<name>A0A8S0TJ75_OLEEU</name>
<sequence length="346" mass="37282">MTRREVDAKFTVERAALSTRWSGRSGGISGGNGWSVAMEVTRTSSPHKHPRRRVPALRAPMANGSVTHRQAAMAVAAAAAATHKPASKPLATGDDTINKLIHDIVAGADTYRRHVGAALELPSRSQAPRSFMFRLGGALRDALALRATSTPSRPEIVRACSPSRYPGGTAATIPDHGCARSNLGKGSHVDVAASRALESVVLLNGVIGRLLCVLLQVSLTVGGLLAVCQVSLEVGKSYHCPVLKGKENYGAWTYIMRTHLESMGVADKVHLTTSPVLMLEEAKELDLEKKARATSLHHAGREDRATSATREITLELESLRDRAIREVAQNQQVDEEKRYDALEKPD</sequence>
<keyword evidence="3" id="KW-1185">Reference proteome</keyword>
<gene>
    <name evidence="2" type="ORF">OLEA9_A041573</name>
</gene>
<comment type="caution">
    <text evidence="2">The sequence shown here is derived from an EMBL/GenBank/DDBJ whole genome shotgun (WGS) entry which is preliminary data.</text>
</comment>
<dbReference type="Gramene" id="OE9A041573T1">
    <property type="protein sequence ID" value="OE9A041573C1"/>
    <property type="gene ID" value="OE9A041573"/>
</dbReference>
<feature type="region of interest" description="Disordered" evidence="1">
    <location>
        <begin position="327"/>
        <end position="346"/>
    </location>
</feature>
<evidence type="ECO:0000256" key="1">
    <source>
        <dbReference type="SAM" id="MobiDB-lite"/>
    </source>
</evidence>
<accession>A0A8S0TJ75</accession>
<evidence type="ECO:0000313" key="2">
    <source>
        <dbReference type="EMBL" id="CAA3004439.1"/>
    </source>
</evidence>
<organism evidence="2 3">
    <name type="scientific">Olea europaea subsp. europaea</name>
    <dbReference type="NCBI Taxonomy" id="158383"/>
    <lineage>
        <taxon>Eukaryota</taxon>
        <taxon>Viridiplantae</taxon>
        <taxon>Streptophyta</taxon>
        <taxon>Embryophyta</taxon>
        <taxon>Tracheophyta</taxon>
        <taxon>Spermatophyta</taxon>
        <taxon>Magnoliopsida</taxon>
        <taxon>eudicotyledons</taxon>
        <taxon>Gunneridae</taxon>
        <taxon>Pentapetalae</taxon>
        <taxon>asterids</taxon>
        <taxon>lamiids</taxon>
        <taxon>Lamiales</taxon>
        <taxon>Oleaceae</taxon>
        <taxon>Oleeae</taxon>
        <taxon>Olea</taxon>
    </lineage>
</organism>
<evidence type="ECO:0000313" key="3">
    <source>
        <dbReference type="Proteomes" id="UP000594638"/>
    </source>
</evidence>